<dbReference type="RefSeq" id="WP_062697838.1">
    <property type="nucleotide sequence ID" value="NZ_LLZG01000003.1"/>
</dbReference>
<comment type="caution">
    <text evidence="1">The sequence shown here is derived from an EMBL/GenBank/DDBJ whole genome shotgun (WGS) entry which is preliminary data.</text>
</comment>
<gene>
    <name evidence="1" type="ORF">ADL12_02165</name>
</gene>
<proteinExistence type="predicted"/>
<dbReference type="EMBL" id="LLZG01000003">
    <property type="protein sequence ID" value="KUL46504.1"/>
    <property type="molecule type" value="Genomic_DNA"/>
</dbReference>
<sequence>MATVLSALPEVLTPGGRGTLDALCDSDEPLLAGIANGAASYVWEHDGQPDRAAMAARRMLDAVGDQAIPVLRIWPGARFAELCLQRELGAEAIGPMKAALEALEEYGAWADSIGLRWGIMLACLQAGDLDEAEHWLEQALRHQPESAASDPFTPDLGARAEIALARGDIETGLGLWRRALDRLAHITNPVPGGEPVMEAWGPELQAVAATARARYGRTAFVAHLPAAFPDRLTNLLNRPPAVRQAYFPLRGALLLALGTADLANGQAGGVRLIALAQRFRYLRNFQPTMSSARAREDAENADKALRDAALALVGDRLTA</sequence>
<dbReference type="OrthoDB" id="499349at2"/>
<evidence type="ECO:0000313" key="1">
    <source>
        <dbReference type="EMBL" id="KUL46504.1"/>
    </source>
</evidence>
<name>A0A0X3VPL4_9ACTN</name>
<evidence type="ECO:0000313" key="2">
    <source>
        <dbReference type="Proteomes" id="UP000053923"/>
    </source>
</evidence>
<dbReference type="InterPro" id="IPR011990">
    <property type="entry name" value="TPR-like_helical_dom_sf"/>
</dbReference>
<keyword evidence="2" id="KW-1185">Reference proteome</keyword>
<dbReference type="Gene3D" id="1.25.40.10">
    <property type="entry name" value="Tetratricopeptide repeat domain"/>
    <property type="match status" value="1"/>
</dbReference>
<protein>
    <submittedName>
        <fullName evidence="1">Uncharacterized protein</fullName>
    </submittedName>
</protein>
<dbReference type="SUPFAM" id="SSF48452">
    <property type="entry name" value="TPR-like"/>
    <property type="match status" value="1"/>
</dbReference>
<dbReference type="AlphaFoldDB" id="A0A0X3VPL4"/>
<accession>A0A0X3VPL4</accession>
<dbReference type="Proteomes" id="UP000053923">
    <property type="component" value="Unassembled WGS sequence"/>
</dbReference>
<reference evidence="2" key="1">
    <citation type="submission" date="2015-10" db="EMBL/GenBank/DDBJ databases">
        <authorList>
            <person name="Ju K.-S."/>
            <person name="Doroghazi J.R."/>
            <person name="Metcalf W.W."/>
        </authorList>
    </citation>
    <scope>NUCLEOTIDE SEQUENCE [LARGE SCALE GENOMIC DNA]</scope>
    <source>
        <strain evidence="2">NRRL 3151</strain>
    </source>
</reference>
<organism evidence="1 2">
    <name type="scientific">Streptomyces regalis</name>
    <dbReference type="NCBI Taxonomy" id="68262"/>
    <lineage>
        <taxon>Bacteria</taxon>
        <taxon>Bacillati</taxon>
        <taxon>Actinomycetota</taxon>
        <taxon>Actinomycetes</taxon>
        <taxon>Kitasatosporales</taxon>
        <taxon>Streptomycetaceae</taxon>
        <taxon>Streptomyces</taxon>
    </lineage>
</organism>